<dbReference type="GO" id="GO:0005524">
    <property type="term" value="F:ATP binding"/>
    <property type="evidence" value="ECO:0007669"/>
    <property type="project" value="UniProtKB-KW"/>
</dbReference>
<evidence type="ECO:0000313" key="17">
    <source>
        <dbReference type="EMBL" id="ETR72050.1"/>
    </source>
</evidence>
<dbReference type="GO" id="GO:0004618">
    <property type="term" value="F:phosphoglycerate kinase activity"/>
    <property type="evidence" value="ECO:0007669"/>
    <property type="project" value="UniProtKB-UniRule"/>
</dbReference>
<feature type="binding site" evidence="13">
    <location>
        <position position="150"/>
    </location>
    <ligand>
        <name>substrate</name>
    </ligand>
</feature>
<comment type="pathway">
    <text evidence="2 13">Carbohydrate degradation; glycolysis; pyruvate from D-glyceraldehyde 3-phosphate: step 2/5.</text>
</comment>
<evidence type="ECO:0000256" key="3">
    <source>
        <dbReference type="ARBA" id="ARBA00008982"/>
    </source>
</evidence>
<dbReference type="InterPro" id="IPR015824">
    <property type="entry name" value="Phosphoglycerate_kinase_N"/>
</dbReference>
<evidence type="ECO:0000256" key="8">
    <source>
        <dbReference type="ARBA" id="ARBA00022679"/>
    </source>
</evidence>
<evidence type="ECO:0000256" key="5">
    <source>
        <dbReference type="ARBA" id="ARBA00013061"/>
    </source>
</evidence>
<dbReference type="PIRSF" id="PIRSF000724">
    <property type="entry name" value="Pgk"/>
    <property type="match status" value="1"/>
</dbReference>
<keyword evidence="9 13" id="KW-0547">Nucleotide-binding</keyword>
<proteinExistence type="inferred from homology"/>
<dbReference type="FunFam" id="3.40.50.1260:FF:000006">
    <property type="entry name" value="Phosphoglycerate kinase"/>
    <property type="match status" value="1"/>
</dbReference>
<evidence type="ECO:0000256" key="4">
    <source>
        <dbReference type="ARBA" id="ARBA00011245"/>
    </source>
</evidence>
<dbReference type="GO" id="GO:0006094">
    <property type="term" value="P:gluconeogenesis"/>
    <property type="evidence" value="ECO:0007669"/>
    <property type="project" value="TreeGrafter"/>
</dbReference>
<dbReference type="AlphaFoldDB" id="A0A1V1PB64"/>
<comment type="similarity">
    <text evidence="3 13 16">Belongs to the phosphoglycerate kinase family.</text>
</comment>
<evidence type="ECO:0000256" key="16">
    <source>
        <dbReference type="RuleBase" id="RU000532"/>
    </source>
</evidence>
<dbReference type="PANTHER" id="PTHR11406">
    <property type="entry name" value="PHOSPHOGLYCERATE KINASE"/>
    <property type="match status" value="1"/>
</dbReference>
<dbReference type="InterPro" id="IPR015911">
    <property type="entry name" value="Phosphoglycerate_kinase_CS"/>
</dbReference>
<evidence type="ECO:0000256" key="6">
    <source>
        <dbReference type="ARBA" id="ARBA00016471"/>
    </source>
</evidence>
<keyword evidence="7 13" id="KW-0963">Cytoplasm</keyword>
<dbReference type="EC" id="2.7.2.3" evidence="5 13"/>
<evidence type="ECO:0000313" key="18">
    <source>
        <dbReference type="Proteomes" id="UP000189670"/>
    </source>
</evidence>
<comment type="caution">
    <text evidence="13">Lacks conserved residue(s) required for the propagation of feature annotation.</text>
</comment>
<comment type="subcellular location">
    <subcellularLocation>
        <location evidence="13">Cytoplasm</location>
    </subcellularLocation>
</comment>
<evidence type="ECO:0000256" key="2">
    <source>
        <dbReference type="ARBA" id="ARBA00004838"/>
    </source>
</evidence>
<keyword evidence="10 13" id="KW-0418">Kinase</keyword>
<dbReference type="EMBL" id="ATBP01000188">
    <property type="protein sequence ID" value="ETR72050.1"/>
    <property type="molecule type" value="Genomic_DNA"/>
</dbReference>
<dbReference type="UniPathway" id="UPA00109">
    <property type="reaction ID" value="UER00185"/>
</dbReference>
<keyword evidence="8 13" id="KW-0808">Transferase</keyword>
<accession>A0A1V1PB64</accession>
<comment type="caution">
    <text evidence="17">The sequence shown here is derived from an EMBL/GenBank/DDBJ whole genome shotgun (WGS) entry which is preliminary data.</text>
</comment>
<feature type="binding site" evidence="13 15">
    <location>
        <position position="201"/>
    </location>
    <ligand>
        <name>ATP</name>
        <dbReference type="ChEBI" id="CHEBI:30616"/>
    </ligand>
</feature>
<dbReference type="CDD" id="cd00318">
    <property type="entry name" value="Phosphoglycerate_kinase"/>
    <property type="match status" value="1"/>
</dbReference>
<gene>
    <name evidence="13" type="primary">pgk</name>
    <name evidence="17" type="ORF">OMM_02002</name>
</gene>
<evidence type="ECO:0000256" key="7">
    <source>
        <dbReference type="ARBA" id="ARBA00022490"/>
    </source>
</evidence>
<dbReference type="FunFam" id="3.40.50.1260:FF:000031">
    <property type="entry name" value="Phosphoglycerate kinase 1"/>
    <property type="match status" value="1"/>
</dbReference>
<keyword evidence="12 13" id="KW-0324">Glycolysis</keyword>
<feature type="binding site" evidence="13 15">
    <location>
        <begin position="349"/>
        <end position="352"/>
    </location>
    <ligand>
        <name>ATP</name>
        <dbReference type="ChEBI" id="CHEBI:30616"/>
    </ligand>
</feature>
<evidence type="ECO:0000256" key="11">
    <source>
        <dbReference type="ARBA" id="ARBA00022840"/>
    </source>
</evidence>
<feature type="binding site" evidence="13 14">
    <location>
        <begin position="58"/>
        <end position="61"/>
    </location>
    <ligand>
        <name>substrate</name>
    </ligand>
</feature>
<feature type="binding site" evidence="13">
    <location>
        <position position="117"/>
    </location>
    <ligand>
        <name>substrate</name>
    </ligand>
</feature>
<name>A0A1V1PB64_9BACT</name>
<dbReference type="PANTHER" id="PTHR11406:SF23">
    <property type="entry name" value="PHOSPHOGLYCERATE KINASE 1, CHLOROPLASTIC-RELATED"/>
    <property type="match status" value="1"/>
</dbReference>
<dbReference type="Pfam" id="PF00162">
    <property type="entry name" value="PGK"/>
    <property type="match status" value="1"/>
</dbReference>
<dbReference type="GO" id="GO:0043531">
    <property type="term" value="F:ADP binding"/>
    <property type="evidence" value="ECO:0007669"/>
    <property type="project" value="TreeGrafter"/>
</dbReference>
<dbReference type="SUPFAM" id="SSF53748">
    <property type="entry name" value="Phosphoglycerate kinase"/>
    <property type="match status" value="1"/>
</dbReference>
<comment type="catalytic activity">
    <reaction evidence="1 13 16">
        <text>(2R)-3-phosphoglycerate + ATP = (2R)-3-phospho-glyceroyl phosphate + ADP</text>
        <dbReference type="Rhea" id="RHEA:14801"/>
        <dbReference type="ChEBI" id="CHEBI:30616"/>
        <dbReference type="ChEBI" id="CHEBI:57604"/>
        <dbReference type="ChEBI" id="CHEBI:58272"/>
        <dbReference type="ChEBI" id="CHEBI:456216"/>
        <dbReference type="EC" id="2.7.2.3"/>
    </reaction>
</comment>
<protein>
    <recommendedName>
        <fullName evidence="6 13">Phosphoglycerate kinase</fullName>
        <ecNumber evidence="5 13">2.7.2.3</ecNumber>
    </recommendedName>
</protein>
<dbReference type="PROSITE" id="PS00111">
    <property type="entry name" value="PGLYCERATE_KINASE"/>
    <property type="match status" value="1"/>
</dbReference>
<dbReference type="Proteomes" id="UP000189670">
    <property type="component" value="Unassembled WGS sequence"/>
</dbReference>
<dbReference type="GO" id="GO:0005829">
    <property type="term" value="C:cytosol"/>
    <property type="evidence" value="ECO:0007669"/>
    <property type="project" value="TreeGrafter"/>
</dbReference>
<dbReference type="HAMAP" id="MF_00145">
    <property type="entry name" value="Phosphoglyc_kinase"/>
    <property type="match status" value="1"/>
</dbReference>
<feature type="binding site" evidence="13">
    <location>
        <position position="35"/>
    </location>
    <ligand>
        <name>substrate</name>
    </ligand>
</feature>
<keyword evidence="11 13" id="KW-0067">ATP-binding</keyword>
<evidence type="ECO:0000256" key="10">
    <source>
        <dbReference type="ARBA" id="ARBA00022777"/>
    </source>
</evidence>
<evidence type="ECO:0000256" key="13">
    <source>
        <dbReference type="HAMAP-Rule" id="MF_00145"/>
    </source>
</evidence>
<dbReference type="GO" id="GO:0006096">
    <property type="term" value="P:glycolytic process"/>
    <property type="evidence" value="ECO:0007669"/>
    <property type="project" value="UniProtKB-UniRule"/>
</dbReference>
<feature type="binding site" evidence="13 15">
    <location>
        <position position="323"/>
    </location>
    <ligand>
        <name>ATP</name>
        <dbReference type="ChEBI" id="CHEBI:30616"/>
    </ligand>
</feature>
<reference evidence="18" key="1">
    <citation type="submission" date="2012-11" db="EMBL/GenBank/DDBJ databases">
        <authorList>
            <person name="Lucero-Rivera Y.E."/>
            <person name="Tovar-Ramirez D."/>
        </authorList>
    </citation>
    <scope>NUCLEOTIDE SEQUENCE [LARGE SCALE GENOMIC DNA]</scope>
    <source>
        <strain evidence="18">Araruama</strain>
    </source>
</reference>
<evidence type="ECO:0000256" key="14">
    <source>
        <dbReference type="PIRSR" id="PIRSR000724-1"/>
    </source>
</evidence>
<dbReference type="InterPro" id="IPR001576">
    <property type="entry name" value="Phosphoglycerate_kinase"/>
</dbReference>
<dbReference type="Gene3D" id="3.40.50.1260">
    <property type="entry name" value="Phosphoglycerate kinase, N-terminal domain"/>
    <property type="match status" value="2"/>
</dbReference>
<feature type="binding site" evidence="13 14">
    <location>
        <begin position="19"/>
        <end position="21"/>
    </location>
    <ligand>
        <name>substrate</name>
    </ligand>
</feature>
<sequence>MINIQDIQLSNKRVLIRVDFNVPMDENKTITDDSRIKGALETISYALENNARVILASHLGRPKGAPDNKFSLEPVAHQLSKLLGKSVQLAADCVGSDVQAAVDKMVSGDILLLENLRFHKGEKQNDTGFAKSLASLCDIYINDAFAVSHRSHASVDAINSHVSQRAAGFLLQKELNYFQKAMNNPARPLTAVIGGAKVSSKLAALENMINHVDKIIIGGAMANTFLKSLDCNVGKSLVEDDCLWAAHSLLKQSVLKNIHVYLPIDAIVASEIKPDAMTCSVPVKEIPRGQMIGDIGPATCLLYAEALQNSQTIIWNGPMGVFEMEAFKNGTQSMIHCVANSPALTIVGGGDTDAALHQAGKADQIDYISTGGGAFLTLMEGKALPAVAALNH</sequence>
<dbReference type="InterPro" id="IPR036043">
    <property type="entry name" value="Phosphoglycerate_kinase_sf"/>
</dbReference>
<dbReference type="PRINTS" id="PR00477">
    <property type="entry name" value="PHGLYCKINASE"/>
</dbReference>
<organism evidence="17 18">
    <name type="scientific">Candidatus Magnetoglobus multicellularis str. Araruama</name>
    <dbReference type="NCBI Taxonomy" id="890399"/>
    <lineage>
        <taxon>Bacteria</taxon>
        <taxon>Pseudomonadati</taxon>
        <taxon>Thermodesulfobacteriota</taxon>
        <taxon>Desulfobacteria</taxon>
        <taxon>Desulfobacterales</taxon>
        <taxon>Desulfobacteraceae</taxon>
        <taxon>Candidatus Magnetoglobus</taxon>
    </lineage>
</organism>
<evidence type="ECO:0000256" key="15">
    <source>
        <dbReference type="PIRSR" id="PIRSR000724-2"/>
    </source>
</evidence>
<evidence type="ECO:0000256" key="12">
    <source>
        <dbReference type="ARBA" id="ARBA00023152"/>
    </source>
</evidence>
<evidence type="ECO:0000256" key="1">
    <source>
        <dbReference type="ARBA" id="ARBA00000642"/>
    </source>
</evidence>
<evidence type="ECO:0000256" key="9">
    <source>
        <dbReference type="ARBA" id="ARBA00022741"/>
    </source>
</evidence>
<feature type="binding site" evidence="14">
    <location>
        <position position="117"/>
    </location>
    <ligand>
        <name>(2R)-3-phosphoglycerate</name>
        <dbReference type="ChEBI" id="CHEBI:58272"/>
    </ligand>
</feature>
<comment type="subunit">
    <text evidence="4 13">Monomer.</text>
</comment>
<feature type="binding site" evidence="14">
    <location>
        <position position="35"/>
    </location>
    <ligand>
        <name>(2R)-3-phosphoglycerate</name>
        <dbReference type="ChEBI" id="CHEBI:58272"/>
    </ligand>
</feature>
<feature type="binding site" evidence="14">
    <location>
        <position position="150"/>
    </location>
    <ligand>
        <name>(2R)-3-phosphoglycerate</name>
        <dbReference type="ChEBI" id="CHEBI:58272"/>
    </ligand>
</feature>